<feature type="region of interest" description="Disordered" evidence="1">
    <location>
        <begin position="1"/>
        <end position="22"/>
    </location>
</feature>
<name>A0A0F7L080_9VIRU</name>
<reference evidence="2" key="1">
    <citation type="journal article" date="2015" name="Front. Microbiol.">
        <title>Combining genomic sequencing methods to explore viral diversity and reveal potential virus-host interactions.</title>
        <authorList>
            <person name="Chow C.E."/>
            <person name="Winget D.M."/>
            <person name="White R.A.III."/>
            <person name="Hallam S.J."/>
            <person name="Suttle C.A."/>
        </authorList>
    </citation>
    <scope>NUCLEOTIDE SEQUENCE</scope>
    <source>
        <strain evidence="2">Anoxic3_1</strain>
    </source>
</reference>
<accession>A0A0F7L080</accession>
<proteinExistence type="predicted"/>
<evidence type="ECO:0000256" key="1">
    <source>
        <dbReference type="SAM" id="MobiDB-lite"/>
    </source>
</evidence>
<protein>
    <submittedName>
        <fullName evidence="2">Uncharacterized protein</fullName>
    </submittedName>
</protein>
<evidence type="ECO:0000313" key="2">
    <source>
        <dbReference type="EMBL" id="AKH45909.1"/>
    </source>
</evidence>
<sequence length="49" mass="5201">MSLYIYTPTPRQATPPPQRGSFCASPLSPRLAAAVAAGWKCSPLPSRSL</sequence>
<dbReference type="EMBL" id="KR029577">
    <property type="protein sequence ID" value="AKH45909.1"/>
    <property type="molecule type" value="Genomic_DNA"/>
</dbReference>
<organism evidence="2">
    <name type="scientific">uncultured marine virus</name>
    <dbReference type="NCBI Taxonomy" id="186617"/>
    <lineage>
        <taxon>Viruses</taxon>
        <taxon>environmental samples</taxon>
    </lineage>
</organism>
<reference evidence="2" key="2">
    <citation type="submission" date="2015-03" db="EMBL/GenBank/DDBJ databases">
        <authorList>
            <person name="Chow C.-E.T."/>
            <person name="Winget D.M."/>
            <person name="White R.A.III."/>
            <person name="Hallam S.J."/>
            <person name="Suttle C.A."/>
        </authorList>
    </citation>
    <scope>NUCLEOTIDE SEQUENCE</scope>
    <source>
        <strain evidence="2">Anoxic3_1</strain>
    </source>
</reference>